<accession>A0ABM7DPA3</accession>
<name>A0ABM7DPA3_9GAMM</name>
<reference evidence="2" key="1">
    <citation type="submission" date="2017-03" db="EMBL/GenBank/DDBJ databases">
        <title>Full genome sequence of a non-lethal Shewanella isolate that potentiates virulence of Vibio parahaemolyticus causing acute hepatopancreatic necrosis disease (AHPND) in shrimp.</title>
        <authorList>
            <person name="Prachumwat A."/>
            <person name="Sritunyalucksana K."/>
        </authorList>
    </citation>
    <scope>NUCLEOTIDE SEQUENCE [LARGE SCALE GENOMIC DNA]</scope>
    <source>
        <strain evidence="2">TH2012</strain>
    </source>
</reference>
<dbReference type="EMBL" id="CP020373">
    <property type="protein sequence ID" value="AZQ11498.1"/>
    <property type="molecule type" value="Genomic_DNA"/>
</dbReference>
<organism evidence="1 2">
    <name type="scientific">Shewanella khirikhana</name>
    <dbReference type="NCBI Taxonomy" id="1965282"/>
    <lineage>
        <taxon>Bacteria</taxon>
        <taxon>Pseudomonadati</taxon>
        <taxon>Pseudomonadota</taxon>
        <taxon>Gammaproteobacteria</taxon>
        <taxon>Alteromonadales</taxon>
        <taxon>Shewanellaceae</taxon>
        <taxon>Shewanella</taxon>
    </lineage>
</organism>
<proteinExistence type="predicted"/>
<evidence type="ECO:0000313" key="1">
    <source>
        <dbReference type="EMBL" id="AZQ11498.1"/>
    </source>
</evidence>
<sequence length="42" mass="4664">MTTARRQLIDAGSTPFYHVINRCVRRAFLCGEDAIGAMYGAM</sequence>
<evidence type="ECO:0000313" key="2">
    <source>
        <dbReference type="Proteomes" id="UP000278437"/>
    </source>
</evidence>
<protein>
    <recommendedName>
        <fullName evidence="3">Transposase</fullName>
    </recommendedName>
</protein>
<dbReference type="Proteomes" id="UP000278437">
    <property type="component" value="Chromosome"/>
</dbReference>
<gene>
    <name evidence="1" type="ORF">STH12_02420</name>
</gene>
<evidence type="ECO:0008006" key="3">
    <source>
        <dbReference type="Google" id="ProtNLM"/>
    </source>
</evidence>
<keyword evidence="2" id="KW-1185">Reference proteome</keyword>